<keyword evidence="9" id="KW-1185">Reference proteome</keyword>
<dbReference type="PANTHER" id="PTHR11552:SF147">
    <property type="entry name" value="CHOLINE DEHYDROGENASE, MITOCHONDRIAL"/>
    <property type="match status" value="1"/>
</dbReference>
<comment type="caution">
    <text evidence="8">The sequence shown here is derived from an EMBL/GenBank/DDBJ whole genome shotgun (WGS) entry which is preliminary data.</text>
</comment>
<comment type="similarity">
    <text evidence="2 5">Belongs to the GMC oxidoreductase family.</text>
</comment>
<dbReference type="EMBL" id="JAVRHX010000001">
    <property type="protein sequence ID" value="MDT0594118.1"/>
    <property type="molecule type" value="Genomic_DNA"/>
</dbReference>
<dbReference type="NCBIfam" id="NF002550">
    <property type="entry name" value="PRK02106.1"/>
    <property type="match status" value="1"/>
</dbReference>
<dbReference type="InterPro" id="IPR007867">
    <property type="entry name" value="GMC_OxRtase_C"/>
</dbReference>
<evidence type="ECO:0000313" key="9">
    <source>
        <dbReference type="Proteomes" id="UP001253545"/>
    </source>
</evidence>
<sequence length="539" mass="59330">MYSLSKTEFDFIIVGGGSAGATLAARLSENPAFSVCLLEAGTKDKNPLIHIPFGLSLLARIKGIGWGYSTAPQTQLDNRELHWPRGKTLGGSSSINAMIYIRGVKEDYDYWEASGAEGWGWESVLPYFKKAENQQHGESEFHGNKGPLCVNDLRHKDVLSKSFVEAASEVNEKVIEDFNLPSREGLGFYQVTQKDGQRCSAAKAYLTDAIARPNLTIITQACVDKIIIENKQAKGVKFVKDGQVLNIFANKEVIMSSGAINTPQVLMLSGIGPEQHLSEHGIECEIDLPGVGQNLQDHLDTIVQHRCDAREGYAVAFSAIPKYIKSVFQYLFKRKGLFSSNIAEAGGFVKSQYAEAVPDIQYHFLPAILLDHGRKTAFGYGYGLHVCCLYPKSSGEIRLQSSDPRHPAVIDPKYLEHEDDQKVMIDGVKKAREILAAKAFTQYQSREIGPGPEAQSDAEILSFIRKRAETIYHPIGTCKMGRVEDDSTVVDSELKVKGIANLRVIDASVMPRLVGGNTNAPTIMIAERAADLIKTEYAE</sequence>
<keyword evidence="4 5" id="KW-0274">FAD</keyword>
<accession>A0ABU2ZNB6</accession>
<dbReference type="Proteomes" id="UP001253545">
    <property type="component" value="Unassembled WGS sequence"/>
</dbReference>
<dbReference type="SUPFAM" id="SSF54373">
    <property type="entry name" value="FAD-linked reductases, C-terminal domain"/>
    <property type="match status" value="1"/>
</dbReference>
<dbReference type="Pfam" id="PF05199">
    <property type="entry name" value="GMC_oxred_C"/>
    <property type="match status" value="1"/>
</dbReference>
<dbReference type="PROSITE" id="PS00623">
    <property type="entry name" value="GMC_OXRED_1"/>
    <property type="match status" value="1"/>
</dbReference>
<name>A0ABU2ZNB6_9ALTE</name>
<feature type="domain" description="Glucose-methanol-choline oxidoreductase N-terminal" evidence="7">
    <location>
        <begin position="258"/>
        <end position="272"/>
    </location>
</feature>
<evidence type="ECO:0000259" key="6">
    <source>
        <dbReference type="PROSITE" id="PS00623"/>
    </source>
</evidence>
<evidence type="ECO:0000256" key="1">
    <source>
        <dbReference type="ARBA" id="ARBA00001974"/>
    </source>
</evidence>
<dbReference type="InterPro" id="IPR036188">
    <property type="entry name" value="FAD/NAD-bd_sf"/>
</dbReference>
<evidence type="ECO:0000256" key="5">
    <source>
        <dbReference type="RuleBase" id="RU003968"/>
    </source>
</evidence>
<comment type="cofactor">
    <cofactor evidence="1">
        <name>FAD</name>
        <dbReference type="ChEBI" id="CHEBI:57692"/>
    </cofactor>
</comment>
<dbReference type="Pfam" id="PF00732">
    <property type="entry name" value="GMC_oxred_N"/>
    <property type="match status" value="1"/>
</dbReference>
<dbReference type="Gene3D" id="3.50.50.60">
    <property type="entry name" value="FAD/NAD(P)-binding domain"/>
    <property type="match status" value="1"/>
</dbReference>
<evidence type="ECO:0000313" key="8">
    <source>
        <dbReference type="EMBL" id="MDT0594118.1"/>
    </source>
</evidence>
<organism evidence="8 9">
    <name type="scientific">Glaciecola petra</name>
    <dbReference type="NCBI Taxonomy" id="3075602"/>
    <lineage>
        <taxon>Bacteria</taxon>
        <taxon>Pseudomonadati</taxon>
        <taxon>Pseudomonadota</taxon>
        <taxon>Gammaproteobacteria</taxon>
        <taxon>Alteromonadales</taxon>
        <taxon>Alteromonadaceae</taxon>
        <taxon>Glaciecola</taxon>
    </lineage>
</organism>
<dbReference type="EC" id="1.1.99.1" evidence="8"/>
<dbReference type="Gene3D" id="3.30.560.10">
    <property type="entry name" value="Glucose Oxidase, domain 3"/>
    <property type="match status" value="1"/>
</dbReference>
<protein>
    <submittedName>
        <fullName evidence="8">Choline dehydrogenase</fullName>
        <ecNumber evidence="8">1.1.99.1</ecNumber>
    </submittedName>
</protein>
<proteinExistence type="inferred from homology"/>
<evidence type="ECO:0000256" key="3">
    <source>
        <dbReference type="ARBA" id="ARBA00022630"/>
    </source>
</evidence>
<evidence type="ECO:0000256" key="2">
    <source>
        <dbReference type="ARBA" id="ARBA00010790"/>
    </source>
</evidence>
<dbReference type="PANTHER" id="PTHR11552">
    <property type="entry name" value="GLUCOSE-METHANOL-CHOLINE GMC OXIDOREDUCTASE"/>
    <property type="match status" value="1"/>
</dbReference>
<dbReference type="SUPFAM" id="SSF51905">
    <property type="entry name" value="FAD/NAD(P)-binding domain"/>
    <property type="match status" value="1"/>
</dbReference>
<dbReference type="InterPro" id="IPR012132">
    <property type="entry name" value="GMC_OxRdtase"/>
</dbReference>
<dbReference type="PROSITE" id="PS00624">
    <property type="entry name" value="GMC_OXRED_2"/>
    <property type="match status" value="1"/>
</dbReference>
<feature type="domain" description="Glucose-methanol-choline oxidoreductase N-terminal" evidence="6">
    <location>
        <begin position="86"/>
        <end position="109"/>
    </location>
</feature>
<dbReference type="GO" id="GO:0008812">
    <property type="term" value="F:choline dehydrogenase activity"/>
    <property type="evidence" value="ECO:0007669"/>
    <property type="project" value="UniProtKB-EC"/>
</dbReference>
<gene>
    <name evidence="8" type="ORF">RM552_04605</name>
</gene>
<reference evidence="8 9" key="1">
    <citation type="submission" date="2023-09" db="EMBL/GenBank/DDBJ databases">
        <authorList>
            <person name="Rey-Velasco X."/>
        </authorList>
    </citation>
    <scope>NUCLEOTIDE SEQUENCE [LARGE SCALE GENOMIC DNA]</scope>
    <source>
        <strain evidence="8 9">P117</strain>
    </source>
</reference>
<evidence type="ECO:0000259" key="7">
    <source>
        <dbReference type="PROSITE" id="PS00624"/>
    </source>
</evidence>
<dbReference type="InterPro" id="IPR000172">
    <property type="entry name" value="GMC_OxRdtase_N"/>
</dbReference>
<dbReference type="PIRSF" id="PIRSF000137">
    <property type="entry name" value="Alcohol_oxidase"/>
    <property type="match status" value="1"/>
</dbReference>
<dbReference type="RefSeq" id="WP_311367603.1">
    <property type="nucleotide sequence ID" value="NZ_JAVRHX010000001.1"/>
</dbReference>
<keyword evidence="3 5" id="KW-0285">Flavoprotein</keyword>
<evidence type="ECO:0000256" key="4">
    <source>
        <dbReference type="ARBA" id="ARBA00022827"/>
    </source>
</evidence>
<keyword evidence="8" id="KW-0560">Oxidoreductase</keyword>